<evidence type="ECO:0000256" key="6">
    <source>
        <dbReference type="ARBA" id="ARBA00023002"/>
    </source>
</evidence>
<keyword evidence="4" id="KW-0274">FAD</keyword>
<dbReference type="Gene3D" id="3.50.50.60">
    <property type="entry name" value="FAD/NAD(P)-binding domain"/>
    <property type="match status" value="2"/>
</dbReference>
<comment type="similarity">
    <text evidence="2">Belongs to the FAD-binding monooxygenase family.</text>
</comment>
<dbReference type="OrthoDB" id="66881at2759"/>
<keyword evidence="5" id="KW-0521">NADP</keyword>
<dbReference type="SUPFAM" id="SSF51905">
    <property type="entry name" value="FAD/NAD(P)-binding domain"/>
    <property type="match status" value="1"/>
</dbReference>
<keyword evidence="7" id="KW-0503">Monooxygenase</keyword>
<evidence type="ECO:0000313" key="8">
    <source>
        <dbReference type="Proteomes" id="UP000250266"/>
    </source>
</evidence>
<name>A0A8E2EAW4_9PEZI</name>
<keyword evidence="8" id="KW-1185">Reference proteome</keyword>
<dbReference type="EMBL" id="KV744955">
    <property type="protein sequence ID" value="OCK80547.1"/>
    <property type="molecule type" value="Genomic_DNA"/>
</dbReference>
<reference evidence="7 8" key="1">
    <citation type="journal article" date="2016" name="Nat. Commun.">
        <title>Ectomycorrhizal ecology is imprinted in the genome of the dominant symbiotic fungus Cenococcum geophilum.</title>
        <authorList>
            <consortium name="DOE Joint Genome Institute"/>
            <person name="Peter M."/>
            <person name="Kohler A."/>
            <person name="Ohm R.A."/>
            <person name="Kuo A."/>
            <person name="Krutzmann J."/>
            <person name="Morin E."/>
            <person name="Arend M."/>
            <person name="Barry K.W."/>
            <person name="Binder M."/>
            <person name="Choi C."/>
            <person name="Clum A."/>
            <person name="Copeland A."/>
            <person name="Grisel N."/>
            <person name="Haridas S."/>
            <person name="Kipfer T."/>
            <person name="LaButti K."/>
            <person name="Lindquist E."/>
            <person name="Lipzen A."/>
            <person name="Maire R."/>
            <person name="Meier B."/>
            <person name="Mihaltcheva S."/>
            <person name="Molinier V."/>
            <person name="Murat C."/>
            <person name="Poggeler S."/>
            <person name="Quandt C.A."/>
            <person name="Sperisen C."/>
            <person name="Tritt A."/>
            <person name="Tisserant E."/>
            <person name="Crous P.W."/>
            <person name="Henrissat B."/>
            <person name="Nehls U."/>
            <person name="Egli S."/>
            <person name="Spatafora J.W."/>
            <person name="Grigoriev I.V."/>
            <person name="Martin F.M."/>
        </authorList>
    </citation>
    <scope>NUCLEOTIDE SEQUENCE [LARGE SCALE GENOMIC DNA]</scope>
    <source>
        <strain evidence="7 8">CBS 459.81</strain>
    </source>
</reference>
<dbReference type="PANTHER" id="PTHR43098:SF2">
    <property type="entry name" value="FAD-BINDING MONOOXYGENASE AUSB-RELATED"/>
    <property type="match status" value="1"/>
</dbReference>
<evidence type="ECO:0000256" key="2">
    <source>
        <dbReference type="ARBA" id="ARBA00010139"/>
    </source>
</evidence>
<comment type="cofactor">
    <cofactor evidence="1">
        <name>FAD</name>
        <dbReference type="ChEBI" id="CHEBI:57692"/>
    </cofactor>
</comment>
<keyword evidence="3" id="KW-0285">Flavoprotein</keyword>
<dbReference type="AlphaFoldDB" id="A0A8E2EAW4"/>
<organism evidence="7 8">
    <name type="scientific">Lepidopterella palustris CBS 459.81</name>
    <dbReference type="NCBI Taxonomy" id="1314670"/>
    <lineage>
        <taxon>Eukaryota</taxon>
        <taxon>Fungi</taxon>
        <taxon>Dikarya</taxon>
        <taxon>Ascomycota</taxon>
        <taxon>Pezizomycotina</taxon>
        <taxon>Dothideomycetes</taxon>
        <taxon>Pleosporomycetidae</taxon>
        <taxon>Mytilinidiales</taxon>
        <taxon>Argynnaceae</taxon>
        <taxon>Lepidopterella</taxon>
    </lineage>
</organism>
<dbReference type="GO" id="GO:0004497">
    <property type="term" value="F:monooxygenase activity"/>
    <property type="evidence" value="ECO:0007669"/>
    <property type="project" value="UniProtKB-KW"/>
</dbReference>
<protein>
    <submittedName>
        <fullName evidence="7">Flavin-binding monooxygenase-like family protein</fullName>
    </submittedName>
</protein>
<dbReference type="Proteomes" id="UP000250266">
    <property type="component" value="Unassembled WGS sequence"/>
</dbReference>
<accession>A0A8E2EAW4</accession>
<evidence type="ECO:0000256" key="5">
    <source>
        <dbReference type="ARBA" id="ARBA00022857"/>
    </source>
</evidence>
<dbReference type="InterPro" id="IPR050775">
    <property type="entry name" value="FAD-binding_Monooxygenases"/>
</dbReference>
<dbReference type="Pfam" id="PF13450">
    <property type="entry name" value="NAD_binding_8"/>
    <property type="match status" value="1"/>
</dbReference>
<dbReference type="InterPro" id="IPR036188">
    <property type="entry name" value="FAD/NAD-bd_sf"/>
</dbReference>
<keyword evidence="6" id="KW-0560">Oxidoreductase</keyword>
<evidence type="ECO:0000256" key="4">
    <source>
        <dbReference type="ARBA" id="ARBA00022827"/>
    </source>
</evidence>
<evidence type="ECO:0000313" key="7">
    <source>
        <dbReference type="EMBL" id="OCK80547.1"/>
    </source>
</evidence>
<sequence>MAAQIQEKYQEERAKRVRPDGLSQYIEIFKSDKFKHFRDDPWVPPEASDTRCPALTDGSSCKYLIVGAGFGGLLFAVRLIQAGIPAHELRIVDSAGGFGGTWYWNRYPGVMCDIESYIYMPLLEEMEYMPKHKYAYGSELREYAEAIADRWELKDKALFRTEAKSMNWDDDKKEWVVKMESVGKTSGNPVLTIRSQFVIMASGILNNAKLPGISGIEIFRGHSFHTSRWDYNFTGGSPTDADLINLKDKKVGIIGTGATTIQVVPPLAQWTKELYVFQRTPSSVDERCQRPTDVAWWVREIKGKKGWQKDRMENFNACVTNVSPPPAVDMVADQWTKIPSYVALIGGPIDVSMATVRAHVESMHTLDLPRAERIRARVDRIVQDKGTADRLKHWYPSWCKRPCFHDDYLPSFNRPNVHLVDTDGKGVDYITERGVMVAGSEFELDLLIFSTGFSAPGVGSPPSAAGISVIGRNNCSMDKKWNDSIGTLHGVTSHGFPNLFWPGPIQAAAAANQTFVLDQLSTHVSYILSQSVQNAIQKKQEGFNRLTIEPTVEAEEEWSMRILQGAASFAAVAGCTPGYMNREAQGDRMTNPEENMKAARGLIWGKGIAHYVKVLEDWREHGGMKGLDVVVAT</sequence>
<dbReference type="PANTHER" id="PTHR43098">
    <property type="entry name" value="L-ORNITHINE N(5)-MONOOXYGENASE-RELATED"/>
    <property type="match status" value="1"/>
</dbReference>
<evidence type="ECO:0000256" key="1">
    <source>
        <dbReference type="ARBA" id="ARBA00001974"/>
    </source>
</evidence>
<gene>
    <name evidence="7" type="ORF">K432DRAFT_297408</name>
</gene>
<proteinExistence type="inferred from homology"/>
<evidence type="ECO:0000256" key="3">
    <source>
        <dbReference type="ARBA" id="ARBA00022630"/>
    </source>
</evidence>